<feature type="domain" description="YCII-related" evidence="2">
    <location>
        <begin position="3"/>
        <end position="109"/>
    </location>
</feature>
<dbReference type="Gene3D" id="3.30.70.1060">
    <property type="entry name" value="Dimeric alpha+beta barrel"/>
    <property type="match status" value="1"/>
</dbReference>
<dbReference type="InterPro" id="IPR011008">
    <property type="entry name" value="Dimeric_a/b-barrel"/>
</dbReference>
<dbReference type="AlphaFoldDB" id="A0AB39L6L2"/>
<evidence type="ECO:0000313" key="3">
    <source>
        <dbReference type="EMBL" id="XDP46053.1"/>
    </source>
</evidence>
<evidence type="ECO:0000259" key="2">
    <source>
        <dbReference type="Pfam" id="PF03795"/>
    </source>
</evidence>
<dbReference type="InterPro" id="IPR005545">
    <property type="entry name" value="YCII"/>
</dbReference>
<sequence>MSEYLILIYTDEARFPEPVGDEVDPSFLKFMSDNQHVLLGGAGLQRTGTATTVRRDGDGSFAVTDGAFAETKEALGGYFLIDVPDLDAAISVARQIPQPWGGGVEVRPLRVRS</sequence>
<dbReference type="KEGG" id="spue:AB5L97_03260"/>
<proteinExistence type="inferred from homology"/>
<dbReference type="Pfam" id="PF03795">
    <property type="entry name" value="YCII"/>
    <property type="match status" value="1"/>
</dbReference>
<dbReference type="PANTHER" id="PTHR35174">
    <property type="entry name" value="BLL7171 PROTEIN-RELATED"/>
    <property type="match status" value="1"/>
</dbReference>
<dbReference type="EMBL" id="CP163302">
    <property type="protein sequence ID" value="XDP46053.1"/>
    <property type="molecule type" value="Genomic_DNA"/>
</dbReference>
<protein>
    <submittedName>
        <fullName evidence="3">YciI family protein</fullName>
    </submittedName>
</protein>
<name>A0AB39L6L2_9MICC</name>
<comment type="similarity">
    <text evidence="1">Belongs to the YciI family.</text>
</comment>
<gene>
    <name evidence="3" type="ORF">AB5L97_03260</name>
</gene>
<accession>A0AB39L6L2</accession>
<evidence type="ECO:0000256" key="1">
    <source>
        <dbReference type="ARBA" id="ARBA00007689"/>
    </source>
</evidence>
<organism evidence="3">
    <name type="scientific">Sinomonas puerhi</name>
    <dbReference type="NCBI Taxonomy" id="3238584"/>
    <lineage>
        <taxon>Bacteria</taxon>
        <taxon>Bacillati</taxon>
        <taxon>Actinomycetota</taxon>
        <taxon>Actinomycetes</taxon>
        <taxon>Micrococcales</taxon>
        <taxon>Micrococcaceae</taxon>
        <taxon>Sinomonas</taxon>
    </lineage>
</organism>
<reference evidence="3" key="1">
    <citation type="submission" date="2024-07" db="EMBL/GenBank/DDBJ databases">
        <authorList>
            <person name="fu j."/>
        </authorList>
    </citation>
    <scope>NUCLEOTIDE SEQUENCE</scope>
    <source>
        <strain evidence="3">P10A9</strain>
    </source>
</reference>
<dbReference type="PANTHER" id="PTHR35174:SF3">
    <property type="entry name" value="BLL7171 PROTEIN"/>
    <property type="match status" value="1"/>
</dbReference>
<dbReference type="RefSeq" id="WP_307956772.1">
    <property type="nucleotide sequence ID" value="NZ_CP163302.1"/>
</dbReference>
<dbReference type="SUPFAM" id="SSF54909">
    <property type="entry name" value="Dimeric alpha+beta barrel"/>
    <property type="match status" value="1"/>
</dbReference>